<dbReference type="GO" id="GO:0035556">
    <property type="term" value="P:intracellular signal transduction"/>
    <property type="evidence" value="ECO:0007669"/>
    <property type="project" value="InterPro"/>
</dbReference>
<evidence type="ECO:0000256" key="3">
    <source>
        <dbReference type="SAM" id="MobiDB-lite"/>
    </source>
</evidence>
<gene>
    <name evidence="6" type="ORF">DEBURN_LOCUS5403</name>
</gene>
<dbReference type="EMBL" id="CAJVPK010000479">
    <property type="protein sequence ID" value="CAG8515687.1"/>
    <property type="molecule type" value="Genomic_DNA"/>
</dbReference>
<dbReference type="OrthoDB" id="2272012at2759"/>
<evidence type="ECO:0000256" key="1">
    <source>
        <dbReference type="ARBA" id="ARBA00022553"/>
    </source>
</evidence>
<feature type="region of interest" description="Disordered" evidence="3">
    <location>
        <begin position="1"/>
        <end position="55"/>
    </location>
</feature>
<feature type="region of interest" description="Disordered" evidence="3">
    <location>
        <begin position="197"/>
        <end position="260"/>
    </location>
</feature>
<dbReference type="SUPFAM" id="SSF50729">
    <property type="entry name" value="PH domain-like"/>
    <property type="match status" value="1"/>
</dbReference>
<dbReference type="PROSITE" id="PS50010">
    <property type="entry name" value="DH_2"/>
    <property type="match status" value="1"/>
</dbReference>
<dbReference type="InterPro" id="IPR000591">
    <property type="entry name" value="DEP_dom"/>
</dbReference>
<dbReference type="PANTHER" id="PTHR46572">
    <property type="entry name" value="RHO1 GDP-GTP EXCHANGE PROTEIN 1-RELATED"/>
    <property type="match status" value="1"/>
</dbReference>
<dbReference type="AlphaFoldDB" id="A0A9N9A114"/>
<accession>A0A9N9A114</accession>
<dbReference type="InterPro" id="IPR036390">
    <property type="entry name" value="WH_DNA-bd_sf"/>
</dbReference>
<feature type="domain" description="DH" evidence="4">
    <location>
        <begin position="439"/>
        <end position="626"/>
    </location>
</feature>
<feature type="compositionally biased region" description="Polar residues" evidence="3">
    <location>
        <begin position="235"/>
        <end position="250"/>
    </location>
</feature>
<dbReference type="SMART" id="SM00036">
    <property type="entry name" value="CNH"/>
    <property type="match status" value="1"/>
</dbReference>
<feature type="region of interest" description="Disordered" evidence="3">
    <location>
        <begin position="417"/>
        <end position="437"/>
    </location>
</feature>
<proteinExistence type="predicted"/>
<protein>
    <submittedName>
        <fullName evidence="6">6938_t:CDS:1</fullName>
    </submittedName>
</protein>
<feature type="compositionally biased region" description="Basic and acidic residues" evidence="3">
    <location>
        <begin position="207"/>
        <end position="233"/>
    </location>
</feature>
<evidence type="ECO:0000259" key="4">
    <source>
        <dbReference type="PROSITE" id="PS50010"/>
    </source>
</evidence>
<dbReference type="InterPro" id="IPR000219">
    <property type="entry name" value="DH_dom"/>
</dbReference>
<dbReference type="Pfam" id="PF00780">
    <property type="entry name" value="CNH"/>
    <property type="match status" value="1"/>
</dbReference>
<evidence type="ECO:0000313" key="6">
    <source>
        <dbReference type="EMBL" id="CAG8515687.1"/>
    </source>
</evidence>
<evidence type="ECO:0000256" key="2">
    <source>
        <dbReference type="ARBA" id="ARBA00022658"/>
    </source>
</evidence>
<sequence>MVSYEPKKNGPRPYNGTPTQSYHIDSYYRTPVGKPKGPRSSNDVNSRLWDDGQYSNVRNSNITNLINSHQRMGSFGSTSTGGESFDADSLIDSYSYQNERQEVQRKSFYNNIDSTYPSNYSQDTPQYQPMQPNTTSFYHSPSTIIPQNEVRIQPLAARPSTKSTTNKSGRRSPQLLNQYGTNFSPFSLRVSPITPGTVSNLIIPEDMPTRRSTESTRERPKPPIHTQRTERIRSFSLSETSSMLNSDGLNSPSSPSSTMGKQPIPIVYPALLSRVAEAFHVRVALSTRIKDNVEYKDCFDGREAVDKIAFIIKTTDRNLALLLGRALDAQKFFHDVTYDHRLRDSPNELYQFRKMRSILSHSDSYDTDEEEEIDEIEESDLPNGVFTLLTDCYSPTCTRDNLCYSIACPRRLEQTARKSMKPKRTNSQISNSVSETEKKRQEAINEVIYTEKDFVRDLEYLRDCWMTQILSQNFIPEFRRESFVKDVFSNIMEIYLVNSKLSDALIKRQNSYAIVNEIGDIFLEHVPSFKPFISYGARQLWGKYEFEKEKSTNPLFAKFVEDTERRPESRKLELNGYLTKPTTRLGRYPLLLEVVLKNTPQDHPDRENIPKVIKIIKEILTNVNIESGKSENRFNLQHLHDQLINDTADLKLTEEGRQIIFKGSLKKSTGAGESSDLHVFLLDHALLMVKTKIIKLLRVSTSEALTEGKNVNARRPPSILPTRAAPVVVREKQFALTFSCLGKKGFSVTLYAATFISRKKWIEIVEKQREILNEKGKVFENSILLERKIFTGANKVVCAAFFDNHQKLAFGTDTGVYVLEIGQINKQAVRVLQIERVTQMEILEEFRLLLLLADKTLYTYTLDALDPNPDENNVIKKSSRKIMAHVSFFKTGTCLGKSLVTVVKNSALASIIKTLEPLEQNTKSKSKGPLKNFLRSSNDSLKTYREFYIPTELVSVHFLKKKLCVGCCAKGFEVVDLENLKTQGLLDPEDTSHEFVFKNNHVKPIALHRVGGDFLLCYDGGWRSRPDWIIYWEGNPNSFALVHPYILAFEPSFIEVRNVETGLLEQIIEGHNMRCLYSDSHGNIVVATNDPVTDSSEVFTLKLVNGRRGSLQSEATN</sequence>
<dbReference type="SMART" id="SM00325">
    <property type="entry name" value="RhoGEF"/>
    <property type="match status" value="1"/>
</dbReference>
<dbReference type="SMART" id="SM00049">
    <property type="entry name" value="DEP"/>
    <property type="match status" value="1"/>
</dbReference>
<name>A0A9N9A114_9GLOM</name>
<organism evidence="6 7">
    <name type="scientific">Diversispora eburnea</name>
    <dbReference type="NCBI Taxonomy" id="1213867"/>
    <lineage>
        <taxon>Eukaryota</taxon>
        <taxon>Fungi</taxon>
        <taxon>Fungi incertae sedis</taxon>
        <taxon>Mucoromycota</taxon>
        <taxon>Glomeromycotina</taxon>
        <taxon>Glomeromycetes</taxon>
        <taxon>Diversisporales</taxon>
        <taxon>Diversisporaceae</taxon>
        <taxon>Diversispora</taxon>
    </lineage>
</organism>
<dbReference type="SUPFAM" id="SSF46785">
    <property type="entry name" value="Winged helix' DNA-binding domain"/>
    <property type="match status" value="1"/>
</dbReference>
<dbReference type="SUPFAM" id="SSF48065">
    <property type="entry name" value="DBL homology domain (DH-domain)"/>
    <property type="match status" value="1"/>
</dbReference>
<dbReference type="Gene3D" id="1.10.10.10">
    <property type="entry name" value="Winged helix-like DNA-binding domain superfamily/Winged helix DNA-binding domain"/>
    <property type="match status" value="1"/>
</dbReference>
<dbReference type="InterPro" id="IPR001180">
    <property type="entry name" value="CNH_dom"/>
</dbReference>
<dbReference type="InterPro" id="IPR052233">
    <property type="entry name" value="Rho-type_GEFs"/>
</dbReference>
<dbReference type="Pfam" id="PF15405">
    <property type="entry name" value="PH_5"/>
    <property type="match status" value="1"/>
</dbReference>
<dbReference type="CDD" id="cd04435">
    <property type="entry name" value="DEP_fRom2"/>
    <property type="match status" value="1"/>
</dbReference>
<feature type="compositionally biased region" description="Polar residues" evidence="3">
    <location>
        <begin position="425"/>
        <end position="434"/>
    </location>
</feature>
<evidence type="ECO:0000259" key="5">
    <source>
        <dbReference type="PROSITE" id="PS50219"/>
    </source>
</evidence>
<dbReference type="InterPro" id="IPR035899">
    <property type="entry name" value="DBL_dom_sf"/>
</dbReference>
<dbReference type="Pfam" id="PF00621">
    <property type="entry name" value="RhoGEF"/>
    <property type="match status" value="1"/>
</dbReference>
<dbReference type="GO" id="GO:0005085">
    <property type="term" value="F:guanyl-nucleotide exchange factor activity"/>
    <property type="evidence" value="ECO:0007669"/>
    <property type="project" value="UniProtKB-KW"/>
</dbReference>
<dbReference type="CDD" id="cd00160">
    <property type="entry name" value="RhoGEF"/>
    <property type="match status" value="1"/>
</dbReference>
<evidence type="ECO:0000313" key="7">
    <source>
        <dbReference type="Proteomes" id="UP000789706"/>
    </source>
</evidence>
<dbReference type="Gene3D" id="1.20.900.10">
    <property type="entry name" value="Dbl homology (DH) domain"/>
    <property type="match status" value="1"/>
</dbReference>
<feature type="region of interest" description="Disordered" evidence="3">
    <location>
        <begin position="155"/>
        <end position="180"/>
    </location>
</feature>
<keyword evidence="2" id="KW-0344">Guanine-nucleotide releasing factor</keyword>
<keyword evidence="7" id="KW-1185">Reference proteome</keyword>
<dbReference type="PANTHER" id="PTHR46572:SF2">
    <property type="entry name" value="RHO1 GDP-GTP EXCHANGE PROTEIN 1-RELATED"/>
    <property type="match status" value="1"/>
</dbReference>
<keyword evidence="1" id="KW-0597">Phosphoprotein</keyword>
<reference evidence="6" key="1">
    <citation type="submission" date="2021-06" db="EMBL/GenBank/DDBJ databases">
        <authorList>
            <person name="Kallberg Y."/>
            <person name="Tangrot J."/>
            <person name="Rosling A."/>
        </authorList>
    </citation>
    <scope>NUCLEOTIDE SEQUENCE</scope>
    <source>
        <strain evidence="6">AZ414A</strain>
    </source>
</reference>
<feature type="domain" description="CNH" evidence="5">
    <location>
        <begin position="793"/>
        <end position="1083"/>
    </location>
</feature>
<dbReference type="Gene3D" id="2.30.29.30">
    <property type="entry name" value="Pleckstrin-homology domain (PH domain)/Phosphotyrosine-binding domain (PTB)"/>
    <property type="match status" value="1"/>
</dbReference>
<dbReference type="Proteomes" id="UP000789706">
    <property type="component" value="Unassembled WGS sequence"/>
</dbReference>
<dbReference type="InterPro" id="IPR011993">
    <property type="entry name" value="PH-like_dom_sf"/>
</dbReference>
<comment type="caution">
    <text evidence="6">The sequence shown here is derived from an EMBL/GenBank/DDBJ whole genome shotgun (WGS) entry which is preliminary data.</text>
</comment>
<dbReference type="PROSITE" id="PS50219">
    <property type="entry name" value="CNH"/>
    <property type="match status" value="1"/>
</dbReference>
<dbReference type="InterPro" id="IPR041675">
    <property type="entry name" value="PH_5"/>
</dbReference>
<dbReference type="InterPro" id="IPR036388">
    <property type="entry name" value="WH-like_DNA-bd_sf"/>
</dbReference>
<dbReference type="Pfam" id="PF00610">
    <property type="entry name" value="DEP"/>
    <property type="match status" value="1"/>
</dbReference>